<protein>
    <recommendedName>
        <fullName evidence="1">TPPC8 C-terminal Ig-like domain-containing protein</fullName>
    </recommendedName>
</protein>
<accession>A0AAE1WNL0</accession>
<comment type="caution">
    <text evidence="2">The sequence shown here is derived from an EMBL/GenBank/DDBJ whole genome shotgun (WGS) entry which is preliminary data.</text>
</comment>
<dbReference type="InterPro" id="IPR057651">
    <property type="entry name" value="Ig_TPPC8_C"/>
</dbReference>
<dbReference type="Proteomes" id="UP001289374">
    <property type="component" value="Unassembled WGS sequence"/>
</dbReference>
<feature type="domain" description="TPPC8 C-terminal Ig-like" evidence="1">
    <location>
        <begin position="347"/>
        <end position="472"/>
    </location>
</feature>
<gene>
    <name evidence="2" type="ORF">Sango_1495100</name>
</gene>
<evidence type="ECO:0000313" key="3">
    <source>
        <dbReference type="Proteomes" id="UP001289374"/>
    </source>
</evidence>
<proteinExistence type="predicted"/>
<dbReference type="PANTHER" id="PTHR12975">
    <property type="entry name" value="TRANSPORT PROTEIN TRAPP"/>
    <property type="match status" value="1"/>
</dbReference>
<dbReference type="InterPro" id="IPR024420">
    <property type="entry name" value="TRAPP_III_complex_Trs85"/>
</dbReference>
<dbReference type="GO" id="GO:1990072">
    <property type="term" value="C:TRAPPIII protein complex"/>
    <property type="evidence" value="ECO:0007669"/>
    <property type="project" value="TreeGrafter"/>
</dbReference>
<evidence type="ECO:0000259" key="1">
    <source>
        <dbReference type="Pfam" id="PF24542"/>
    </source>
</evidence>
<dbReference type="Pfam" id="PF24542">
    <property type="entry name" value="Ig_TPPC8_C"/>
    <property type="match status" value="1"/>
</dbReference>
<evidence type="ECO:0000313" key="2">
    <source>
        <dbReference type="EMBL" id="KAK4396585.1"/>
    </source>
</evidence>
<reference evidence="2" key="1">
    <citation type="submission" date="2020-06" db="EMBL/GenBank/DDBJ databases">
        <authorList>
            <person name="Li T."/>
            <person name="Hu X."/>
            <person name="Zhang T."/>
            <person name="Song X."/>
            <person name="Zhang H."/>
            <person name="Dai N."/>
            <person name="Sheng W."/>
            <person name="Hou X."/>
            <person name="Wei L."/>
        </authorList>
    </citation>
    <scope>NUCLEOTIDE SEQUENCE</scope>
    <source>
        <strain evidence="2">K16</strain>
        <tissue evidence="2">Leaf</tissue>
    </source>
</reference>
<sequence length="512" mass="56597">MVQLTVTPKIEGSLKVVGVRWKLSGSVGICNFNSDIIKKKVAKGKKKRKQPMKDNLQFLVIKSLPRLEVLLTTFPKQFMLEISAVLQSRSSSESCTQVDAALAASSLFVFPETTAISSETPLKWPLWFRAAAAGSISLYITIYYEMEDESSVITYRTLRMHYNVEVLPSLEVSFRTSPCSSKLQEFLIRMDVINRTSSESFQIHQLSCVGDQWELVLLQPVESVSSWELLIAGQALSCFFKLKNRRTRQNTEENTSSLVTSGRADVKLVDGDSRGLYDTSVSPFTLFHHHERVHQERQEQGHGGTVDFILISESRSGSDAGLSRSTEVFSHHTVASKSPIWWLMDGPRSVRHDFSAAFCEINLSLTVYNSSEDVVSVRIVTLDYTPAINSVTSAASVSGNEVGWHDISHPSEIKVTSDVTGVRGGKAPSTDSVSPFIWSGTSSTRFNLEPFSSAQVPLQICVFSPGTFDLSNYILYWNLVSSSDGGHDVDGPKVSSGTCQGHSYHVAVLQKE</sequence>
<dbReference type="PANTHER" id="PTHR12975:SF6">
    <property type="entry name" value="TRAFFICKING PROTEIN PARTICLE COMPLEX SUBUNIT 8"/>
    <property type="match status" value="1"/>
</dbReference>
<keyword evidence="3" id="KW-1185">Reference proteome</keyword>
<dbReference type="EMBL" id="JACGWL010000008">
    <property type="protein sequence ID" value="KAK4396585.1"/>
    <property type="molecule type" value="Genomic_DNA"/>
</dbReference>
<organism evidence="2 3">
    <name type="scientific">Sesamum angolense</name>
    <dbReference type="NCBI Taxonomy" id="2727404"/>
    <lineage>
        <taxon>Eukaryota</taxon>
        <taxon>Viridiplantae</taxon>
        <taxon>Streptophyta</taxon>
        <taxon>Embryophyta</taxon>
        <taxon>Tracheophyta</taxon>
        <taxon>Spermatophyta</taxon>
        <taxon>Magnoliopsida</taxon>
        <taxon>eudicotyledons</taxon>
        <taxon>Gunneridae</taxon>
        <taxon>Pentapetalae</taxon>
        <taxon>asterids</taxon>
        <taxon>lamiids</taxon>
        <taxon>Lamiales</taxon>
        <taxon>Pedaliaceae</taxon>
        <taxon>Sesamum</taxon>
    </lineage>
</organism>
<reference evidence="2" key="2">
    <citation type="journal article" date="2024" name="Plant">
        <title>Genomic evolution and insights into agronomic trait innovations of Sesamum species.</title>
        <authorList>
            <person name="Miao H."/>
            <person name="Wang L."/>
            <person name="Qu L."/>
            <person name="Liu H."/>
            <person name="Sun Y."/>
            <person name="Le M."/>
            <person name="Wang Q."/>
            <person name="Wei S."/>
            <person name="Zheng Y."/>
            <person name="Lin W."/>
            <person name="Duan Y."/>
            <person name="Cao H."/>
            <person name="Xiong S."/>
            <person name="Wang X."/>
            <person name="Wei L."/>
            <person name="Li C."/>
            <person name="Ma Q."/>
            <person name="Ju M."/>
            <person name="Zhao R."/>
            <person name="Li G."/>
            <person name="Mu C."/>
            <person name="Tian Q."/>
            <person name="Mei H."/>
            <person name="Zhang T."/>
            <person name="Gao T."/>
            <person name="Zhang H."/>
        </authorList>
    </citation>
    <scope>NUCLEOTIDE SEQUENCE</scope>
    <source>
        <strain evidence="2">K16</strain>
    </source>
</reference>
<dbReference type="AlphaFoldDB" id="A0AAE1WNL0"/>
<name>A0AAE1WNL0_9LAMI</name>